<evidence type="ECO:0008006" key="5">
    <source>
        <dbReference type="Google" id="ProtNLM"/>
    </source>
</evidence>
<dbReference type="Proteomes" id="UP001431209">
    <property type="component" value="Unassembled WGS sequence"/>
</dbReference>
<feature type="compositionally biased region" description="Polar residues" evidence="1">
    <location>
        <begin position="247"/>
        <end position="274"/>
    </location>
</feature>
<evidence type="ECO:0000313" key="4">
    <source>
        <dbReference type="Proteomes" id="UP001431209"/>
    </source>
</evidence>
<dbReference type="SUPFAM" id="SSF57196">
    <property type="entry name" value="EGF/Laminin"/>
    <property type="match status" value="1"/>
</dbReference>
<protein>
    <recommendedName>
        <fullName evidence="5">EGF-like domain-containing protein</fullName>
    </recommendedName>
</protein>
<accession>A0AAW2ZKY7</accession>
<dbReference type="Gene3D" id="2.10.25.10">
    <property type="entry name" value="Laminin"/>
    <property type="match status" value="1"/>
</dbReference>
<dbReference type="EMBL" id="JAOPGA020001547">
    <property type="protein sequence ID" value="KAL0489322.1"/>
    <property type="molecule type" value="Genomic_DNA"/>
</dbReference>
<feature type="region of interest" description="Disordered" evidence="1">
    <location>
        <begin position="323"/>
        <end position="358"/>
    </location>
</feature>
<gene>
    <name evidence="3" type="ORF">AKO1_010630</name>
</gene>
<comment type="caution">
    <text evidence="3">The sequence shown here is derived from an EMBL/GenBank/DDBJ whole genome shotgun (WGS) entry which is preliminary data.</text>
</comment>
<feature type="compositionally biased region" description="Low complexity" evidence="1">
    <location>
        <begin position="324"/>
        <end position="341"/>
    </location>
</feature>
<keyword evidence="4" id="KW-1185">Reference proteome</keyword>
<keyword evidence="2" id="KW-0732">Signal</keyword>
<feature type="signal peptide" evidence="2">
    <location>
        <begin position="1"/>
        <end position="17"/>
    </location>
</feature>
<reference evidence="3 4" key="1">
    <citation type="submission" date="2024-03" db="EMBL/GenBank/DDBJ databases">
        <title>The Acrasis kona genome and developmental transcriptomes reveal deep origins of eukaryotic multicellular pathways.</title>
        <authorList>
            <person name="Sheikh S."/>
            <person name="Fu C.-J."/>
            <person name="Brown M.W."/>
            <person name="Baldauf S.L."/>
        </authorList>
    </citation>
    <scope>NUCLEOTIDE SEQUENCE [LARGE SCALE GENOMIC DNA]</scope>
    <source>
        <strain evidence="3 4">ATCC MYA-3509</strain>
    </source>
</reference>
<organism evidence="3 4">
    <name type="scientific">Acrasis kona</name>
    <dbReference type="NCBI Taxonomy" id="1008807"/>
    <lineage>
        <taxon>Eukaryota</taxon>
        <taxon>Discoba</taxon>
        <taxon>Heterolobosea</taxon>
        <taxon>Tetramitia</taxon>
        <taxon>Eutetramitia</taxon>
        <taxon>Acrasidae</taxon>
        <taxon>Acrasis</taxon>
    </lineage>
</organism>
<sequence>MMKTTIALSLLVLTIFAQTIIKSNQDIVVSTSQYGTSCTNSTEYDFRFTNYFPIYYTAEFPISTIKSGSSVKLNVAPSSCVGGQYVQLTIRTFEPNYSFSESQVVETSTRDPSKGPFGISCTLASSTGELTSTVKFDANCAQVGSVDVTSLVDAARNAGNNNLVLQFGISLSDYNNAVFCYTNNNVDGTVCSVTLQSSTSPVSSSFSLEVQSGSTTAAPTTTSAPATTESSSSEPTTVLPICLPTPIDTNLSGDNNASPARRTQTSSSCNANLSGNNNASPARWLRSAVCSGKGGCVNGACVCNVGFRGENCEEQFCIPATSSPTNVPTTTRPITTTTSVTKAPTQNESGENNARESNSAGRASGVICLIIATLVCVMM</sequence>
<proteinExistence type="predicted"/>
<feature type="region of interest" description="Disordered" evidence="1">
    <location>
        <begin position="211"/>
        <end position="274"/>
    </location>
</feature>
<evidence type="ECO:0000256" key="1">
    <source>
        <dbReference type="SAM" id="MobiDB-lite"/>
    </source>
</evidence>
<dbReference type="AlphaFoldDB" id="A0AAW2ZKY7"/>
<evidence type="ECO:0000256" key="2">
    <source>
        <dbReference type="SAM" id="SignalP"/>
    </source>
</evidence>
<dbReference type="Pfam" id="PF23106">
    <property type="entry name" value="EGF_Teneurin"/>
    <property type="match status" value="1"/>
</dbReference>
<feature type="compositionally biased region" description="Polar residues" evidence="1">
    <location>
        <begin position="342"/>
        <end position="358"/>
    </location>
</feature>
<feature type="chain" id="PRO_5043475556" description="EGF-like domain-containing protein" evidence="2">
    <location>
        <begin position="18"/>
        <end position="379"/>
    </location>
</feature>
<evidence type="ECO:0000313" key="3">
    <source>
        <dbReference type="EMBL" id="KAL0489322.1"/>
    </source>
</evidence>
<name>A0AAW2ZKY7_9EUKA</name>
<feature type="compositionally biased region" description="Low complexity" evidence="1">
    <location>
        <begin position="211"/>
        <end position="237"/>
    </location>
</feature>